<keyword evidence="1" id="KW-0472">Membrane</keyword>
<accession>A0A6M2DX08</accession>
<reference evidence="2" key="1">
    <citation type="submission" date="2020-03" db="EMBL/GenBank/DDBJ databases">
        <title>Transcriptomic Profiling of the Digestive Tract of the Rat Flea, Xenopsylla cheopis, Following Blood Feeding and Infection with Yersinia pestis.</title>
        <authorList>
            <person name="Bland D.M."/>
            <person name="Martens C.A."/>
            <person name="Virtaneva K."/>
            <person name="Kanakabandi K."/>
            <person name="Long D."/>
            <person name="Rosenke R."/>
            <person name="Saturday G.A."/>
            <person name="Hoyt F.H."/>
            <person name="Bruno D.P."/>
            <person name="Ribeiro J.M.C."/>
            <person name="Hinnebusch J."/>
        </authorList>
    </citation>
    <scope>NUCLEOTIDE SEQUENCE</scope>
</reference>
<organism evidence="2">
    <name type="scientific">Xenopsylla cheopis</name>
    <name type="common">Oriental rat flea</name>
    <name type="synonym">Pulex cheopis</name>
    <dbReference type="NCBI Taxonomy" id="163159"/>
    <lineage>
        <taxon>Eukaryota</taxon>
        <taxon>Metazoa</taxon>
        <taxon>Ecdysozoa</taxon>
        <taxon>Arthropoda</taxon>
        <taxon>Hexapoda</taxon>
        <taxon>Insecta</taxon>
        <taxon>Pterygota</taxon>
        <taxon>Neoptera</taxon>
        <taxon>Endopterygota</taxon>
        <taxon>Siphonaptera</taxon>
        <taxon>Pulicidae</taxon>
        <taxon>Xenopsyllinae</taxon>
        <taxon>Xenopsylla</taxon>
    </lineage>
</organism>
<sequence>MNNLTRNHTVYQRKFIVLISIVISLMECRFIKFITCNKIVLMFSINILKMSRRIYDQGSFLRKYFIVILLYIAYIEEKILIGGIKFLQMLDYMVN</sequence>
<proteinExistence type="predicted"/>
<protein>
    <submittedName>
        <fullName evidence="2">Putative product</fullName>
    </submittedName>
</protein>
<evidence type="ECO:0000256" key="1">
    <source>
        <dbReference type="SAM" id="Phobius"/>
    </source>
</evidence>
<dbReference type="AlphaFoldDB" id="A0A6M2DX08"/>
<keyword evidence="1" id="KW-0812">Transmembrane</keyword>
<feature type="transmembrane region" description="Helical" evidence="1">
    <location>
        <begin position="64"/>
        <end position="87"/>
    </location>
</feature>
<keyword evidence="1" id="KW-1133">Transmembrane helix</keyword>
<evidence type="ECO:0000313" key="2">
    <source>
        <dbReference type="EMBL" id="NOV50905.1"/>
    </source>
</evidence>
<name>A0A6M2DX08_XENCH</name>
<feature type="transmembrane region" description="Helical" evidence="1">
    <location>
        <begin position="15"/>
        <end position="43"/>
    </location>
</feature>
<dbReference type="EMBL" id="GIIL01007179">
    <property type="protein sequence ID" value="NOV50905.1"/>
    <property type="molecule type" value="Transcribed_RNA"/>
</dbReference>